<dbReference type="InterPro" id="IPR030489">
    <property type="entry name" value="TR_Rrf2-type_CS"/>
</dbReference>
<evidence type="ECO:0000313" key="5">
    <source>
        <dbReference type="EMBL" id="CAB4720872.1"/>
    </source>
</evidence>
<dbReference type="PANTHER" id="PTHR33221">
    <property type="entry name" value="WINGED HELIX-TURN-HELIX TRANSCRIPTIONAL REGULATOR, RRF2 FAMILY"/>
    <property type="match status" value="1"/>
</dbReference>
<evidence type="ECO:0000313" key="2">
    <source>
        <dbReference type="EMBL" id="CAB4342093.1"/>
    </source>
</evidence>
<dbReference type="AlphaFoldDB" id="A0A6J5ZRC6"/>
<dbReference type="GO" id="GO:0005829">
    <property type="term" value="C:cytosol"/>
    <property type="evidence" value="ECO:0007669"/>
    <property type="project" value="TreeGrafter"/>
</dbReference>
<evidence type="ECO:0000313" key="6">
    <source>
        <dbReference type="EMBL" id="CAB4794530.1"/>
    </source>
</evidence>
<dbReference type="PANTHER" id="PTHR33221:SF5">
    <property type="entry name" value="HTH-TYPE TRANSCRIPTIONAL REGULATOR ISCR"/>
    <property type="match status" value="1"/>
</dbReference>
<dbReference type="SUPFAM" id="SSF46785">
    <property type="entry name" value="Winged helix' DNA-binding domain"/>
    <property type="match status" value="1"/>
</dbReference>
<dbReference type="EMBL" id="CAESAL010000034">
    <property type="protein sequence ID" value="CAB4342093.1"/>
    <property type="molecule type" value="Genomic_DNA"/>
</dbReference>
<sequence>MRIQASVDYAIRAMAELANSGDGPVTAEHLAQAQGIPLKFLRGIMTELKRSRLVSSQRGPDGGFVLTRPANEISLADIFRAIDGPLATVRDQSLSSMSHTGPAAELPVVWMAVRASLRRVLEVVTIADLADGKLPASVAELASEYRSETESRHA</sequence>
<dbReference type="EMBL" id="CAFBRD010000093">
    <property type="protein sequence ID" value="CAB5078259.1"/>
    <property type="molecule type" value="Genomic_DNA"/>
</dbReference>
<evidence type="ECO:0000256" key="1">
    <source>
        <dbReference type="ARBA" id="ARBA00023125"/>
    </source>
</evidence>
<dbReference type="PROSITE" id="PS01332">
    <property type="entry name" value="HTH_RRF2_1"/>
    <property type="match status" value="1"/>
</dbReference>
<dbReference type="PROSITE" id="PS51197">
    <property type="entry name" value="HTH_RRF2_2"/>
    <property type="match status" value="1"/>
</dbReference>
<dbReference type="EMBL" id="CAFBOK010000091">
    <property type="protein sequence ID" value="CAB4984108.1"/>
    <property type="molecule type" value="Genomic_DNA"/>
</dbReference>
<evidence type="ECO:0000313" key="7">
    <source>
        <dbReference type="EMBL" id="CAB4948296.1"/>
    </source>
</evidence>
<dbReference type="InterPro" id="IPR036390">
    <property type="entry name" value="WH_DNA-bd_sf"/>
</dbReference>
<dbReference type="EMBL" id="CAFAAD010000077">
    <property type="protein sequence ID" value="CAB4794530.1"/>
    <property type="molecule type" value="Genomic_DNA"/>
</dbReference>
<dbReference type="EMBL" id="CAEZXY010000106">
    <property type="protein sequence ID" value="CAB4720872.1"/>
    <property type="molecule type" value="Genomic_DNA"/>
</dbReference>
<dbReference type="Pfam" id="PF02082">
    <property type="entry name" value="Rrf2"/>
    <property type="match status" value="1"/>
</dbReference>
<dbReference type="GO" id="GO:0003677">
    <property type="term" value="F:DNA binding"/>
    <property type="evidence" value="ECO:0007669"/>
    <property type="project" value="UniProtKB-KW"/>
</dbReference>
<evidence type="ECO:0000313" key="4">
    <source>
        <dbReference type="EMBL" id="CAB4585991.1"/>
    </source>
</evidence>
<dbReference type="NCBIfam" id="TIGR00738">
    <property type="entry name" value="rrf2_super"/>
    <property type="match status" value="1"/>
</dbReference>
<dbReference type="InterPro" id="IPR000944">
    <property type="entry name" value="Tscrpt_reg_Rrf2"/>
</dbReference>
<dbReference type="GO" id="GO:0003700">
    <property type="term" value="F:DNA-binding transcription factor activity"/>
    <property type="evidence" value="ECO:0007669"/>
    <property type="project" value="TreeGrafter"/>
</dbReference>
<organism evidence="2">
    <name type="scientific">freshwater metagenome</name>
    <dbReference type="NCBI Taxonomy" id="449393"/>
    <lineage>
        <taxon>unclassified sequences</taxon>
        <taxon>metagenomes</taxon>
        <taxon>ecological metagenomes</taxon>
    </lineage>
</organism>
<proteinExistence type="predicted"/>
<dbReference type="Gene3D" id="1.10.10.10">
    <property type="entry name" value="Winged helix-like DNA-binding domain superfamily/Winged helix DNA-binding domain"/>
    <property type="match status" value="1"/>
</dbReference>
<dbReference type="InterPro" id="IPR036388">
    <property type="entry name" value="WH-like_DNA-bd_sf"/>
</dbReference>
<name>A0A6J5ZRC6_9ZZZZ</name>
<dbReference type="EMBL" id="CAEUNJ010000134">
    <property type="protein sequence ID" value="CAB4372947.1"/>
    <property type="molecule type" value="Genomic_DNA"/>
</dbReference>
<dbReference type="EMBL" id="CAFBNJ010000025">
    <property type="protein sequence ID" value="CAB4948296.1"/>
    <property type="molecule type" value="Genomic_DNA"/>
</dbReference>
<keyword evidence="1" id="KW-0238">DNA-binding</keyword>
<accession>A0A6J5ZRC6</accession>
<dbReference type="EMBL" id="CAEZTY010000032">
    <property type="protein sequence ID" value="CAB4585991.1"/>
    <property type="molecule type" value="Genomic_DNA"/>
</dbReference>
<protein>
    <submittedName>
        <fullName evidence="2">Unannotated protein</fullName>
    </submittedName>
</protein>
<evidence type="ECO:0000313" key="8">
    <source>
        <dbReference type="EMBL" id="CAB4984108.1"/>
    </source>
</evidence>
<evidence type="ECO:0000313" key="3">
    <source>
        <dbReference type="EMBL" id="CAB4372947.1"/>
    </source>
</evidence>
<evidence type="ECO:0000313" key="9">
    <source>
        <dbReference type="EMBL" id="CAB5078259.1"/>
    </source>
</evidence>
<reference evidence="2" key="1">
    <citation type="submission" date="2020-05" db="EMBL/GenBank/DDBJ databases">
        <authorList>
            <person name="Chiriac C."/>
            <person name="Salcher M."/>
            <person name="Ghai R."/>
            <person name="Kavagutti S V."/>
        </authorList>
    </citation>
    <scope>NUCLEOTIDE SEQUENCE</scope>
</reference>
<gene>
    <name evidence="4" type="ORF">UFOPK1762_01000</name>
    <name evidence="5" type="ORF">UFOPK2624_01697</name>
    <name evidence="6" type="ORF">UFOPK2969_01082</name>
    <name evidence="2" type="ORF">UFOPK3331_01084</name>
    <name evidence="7" type="ORF">UFOPK3785_00666</name>
    <name evidence="8" type="ORF">UFOPK3927_00896</name>
    <name evidence="3" type="ORF">UFOPK4201_01999</name>
    <name evidence="9" type="ORF">UFOPK4371_01438</name>
</gene>